<evidence type="ECO:0000259" key="3">
    <source>
        <dbReference type="PROSITE" id="PS50930"/>
    </source>
</evidence>
<dbReference type="InterPro" id="IPR001789">
    <property type="entry name" value="Sig_transdc_resp-reg_receiver"/>
</dbReference>
<dbReference type="OrthoDB" id="9787344at2"/>
<dbReference type="InterPro" id="IPR046947">
    <property type="entry name" value="LytR-like"/>
</dbReference>
<keyword evidence="5" id="KW-1185">Reference proteome</keyword>
<evidence type="ECO:0000256" key="1">
    <source>
        <dbReference type="PROSITE-ProRule" id="PRU00169"/>
    </source>
</evidence>
<dbReference type="PANTHER" id="PTHR37299">
    <property type="entry name" value="TRANSCRIPTIONAL REGULATOR-RELATED"/>
    <property type="match status" value="1"/>
</dbReference>
<evidence type="ECO:0000259" key="2">
    <source>
        <dbReference type="PROSITE" id="PS50110"/>
    </source>
</evidence>
<feature type="domain" description="HTH LytTR-type" evidence="3">
    <location>
        <begin position="146"/>
        <end position="247"/>
    </location>
</feature>
<evidence type="ECO:0000313" key="4">
    <source>
        <dbReference type="EMBL" id="ASU36630.1"/>
    </source>
</evidence>
<sequence length="251" mass="28651">MKALIVDDEASNRENLLHLLQTYAPDIVVCAAAGNVDESIKAITTHSPQLVFLDIQLHQQSGFDLLKQLSEINFEIIFVTAYDQYGIQAVKFAALDYLLKPIDIDELRWAIEKARKAIHQKQKNERLGYLLEYLKDDNKSKPRIALPLFSETRYVNINDIIRCEADNSYTRFLLNSGEQILVSKTLKEYAALLLNYGFLRSHQSHLVNTAFIKSWLREDGGSLLLTDGVKVPVSKLNREKVKELLASQFKL</sequence>
<dbReference type="SMART" id="SM00448">
    <property type="entry name" value="REC"/>
    <property type="match status" value="1"/>
</dbReference>
<name>A0A223P3K4_9SPHI</name>
<dbReference type="PROSITE" id="PS50110">
    <property type="entry name" value="RESPONSE_REGULATORY"/>
    <property type="match status" value="1"/>
</dbReference>
<feature type="modified residue" description="4-aspartylphosphate" evidence="1">
    <location>
        <position position="54"/>
    </location>
</feature>
<dbReference type="GO" id="GO:0003677">
    <property type="term" value="F:DNA binding"/>
    <property type="evidence" value="ECO:0007669"/>
    <property type="project" value="UniProtKB-KW"/>
</dbReference>
<dbReference type="EMBL" id="CP022743">
    <property type="protein sequence ID" value="ASU36630.1"/>
    <property type="molecule type" value="Genomic_DNA"/>
</dbReference>
<dbReference type="RefSeq" id="WP_094572624.1">
    <property type="nucleotide sequence ID" value="NZ_CP022743.1"/>
</dbReference>
<dbReference type="Gene3D" id="2.40.50.1020">
    <property type="entry name" value="LytTr DNA-binding domain"/>
    <property type="match status" value="1"/>
</dbReference>
<dbReference type="GO" id="GO:0000156">
    <property type="term" value="F:phosphorelay response regulator activity"/>
    <property type="evidence" value="ECO:0007669"/>
    <property type="project" value="InterPro"/>
</dbReference>
<dbReference type="PANTHER" id="PTHR37299:SF1">
    <property type="entry name" value="STAGE 0 SPORULATION PROTEIN A HOMOLOG"/>
    <property type="match status" value="1"/>
</dbReference>
<protein>
    <submittedName>
        <fullName evidence="4">DNA-binding response regulator</fullName>
    </submittedName>
</protein>
<dbReference type="AlphaFoldDB" id="A0A223P3K4"/>
<dbReference type="Pfam" id="PF04397">
    <property type="entry name" value="LytTR"/>
    <property type="match status" value="1"/>
</dbReference>
<dbReference type="Pfam" id="PF00072">
    <property type="entry name" value="Response_reg"/>
    <property type="match status" value="1"/>
</dbReference>
<dbReference type="KEGG" id="muc:MuYL_4747"/>
<keyword evidence="4" id="KW-0238">DNA-binding</keyword>
<dbReference type="PROSITE" id="PS50930">
    <property type="entry name" value="HTH_LYTTR"/>
    <property type="match status" value="1"/>
</dbReference>
<accession>A0A223P3K4</accession>
<feature type="domain" description="Response regulatory" evidence="2">
    <location>
        <begin position="2"/>
        <end position="115"/>
    </location>
</feature>
<keyword evidence="1" id="KW-0597">Phosphoprotein</keyword>
<dbReference type="InterPro" id="IPR011006">
    <property type="entry name" value="CheY-like_superfamily"/>
</dbReference>
<dbReference type="InterPro" id="IPR007492">
    <property type="entry name" value="LytTR_DNA-bd_dom"/>
</dbReference>
<dbReference type="Gene3D" id="3.40.50.2300">
    <property type="match status" value="1"/>
</dbReference>
<dbReference type="Proteomes" id="UP000215002">
    <property type="component" value="Chromosome"/>
</dbReference>
<gene>
    <name evidence="4" type="ORF">MuYL_4747</name>
</gene>
<dbReference type="SUPFAM" id="SSF52172">
    <property type="entry name" value="CheY-like"/>
    <property type="match status" value="1"/>
</dbReference>
<organism evidence="4 5">
    <name type="scientific">Mucilaginibacter xinganensis</name>
    <dbReference type="NCBI Taxonomy" id="1234841"/>
    <lineage>
        <taxon>Bacteria</taxon>
        <taxon>Pseudomonadati</taxon>
        <taxon>Bacteroidota</taxon>
        <taxon>Sphingobacteriia</taxon>
        <taxon>Sphingobacteriales</taxon>
        <taxon>Sphingobacteriaceae</taxon>
        <taxon>Mucilaginibacter</taxon>
    </lineage>
</organism>
<reference evidence="4 5" key="1">
    <citation type="submission" date="2017-08" db="EMBL/GenBank/DDBJ databases">
        <title>Complete genome sequence of Mucilaginibacter sp. strain BJC16-A31.</title>
        <authorList>
            <consortium name="Henan University of Science and Technology"/>
            <person name="You X."/>
        </authorList>
    </citation>
    <scope>NUCLEOTIDE SEQUENCE [LARGE SCALE GENOMIC DNA]</scope>
    <source>
        <strain evidence="4 5">BJC16-A31</strain>
    </source>
</reference>
<proteinExistence type="predicted"/>
<evidence type="ECO:0000313" key="5">
    <source>
        <dbReference type="Proteomes" id="UP000215002"/>
    </source>
</evidence>
<dbReference type="SMART" id="SM00850">
    <property type="entry name" value="LytTR"/>
    <property type="match status" value="1"/>
</dbReference>